<dbReference type="Proteomes" id="UP000239649">
    <property type="component" value="Unassembled WGS sequence"/>
</dbReference>
<dbReference type="PANTHER" id="PTHR47489:SF2">
    <property type="entry name" value="GCN5-RELATED N-ACETYLTRANSFERASE 5, CHLOROPLASTIC"/>
    <property type="match status" value="1"/>
</dbReference>
<dbReference type="OrthoDB" id="2017234at2759"/>
<dbReference type="EMBL" id="LHPF02000002">
    <property type="protein sequence ID" value="PSC75660.1"/>
    <property type="molecule type" value="Genomic_DNA"/>
</dbReference>
<dbReference type="SUPFAM" id="SSF55729">
    <property type="entry name" value="Acyl-CoA N-acyltransferases (Nat)"/>
    <property type="match status" value="1"/>
</dbReference>
<dbReference type="PROSITE" id="PS51186">
    <property type="entry name" value="GNAT"/>
    <property type="match status" value="1"/>
</dbReference>
<feature type="domain" description="N-acetyltransferase" evidence="2">
    <location>
        <begin position="144"/>
        <end position="234"/>
    </location>
</feature>
<proteinExistence type="predicted"/>
<dbReference type="PANTHER" id="PTHR47489">
    <property type="entry name" value="ACYL-COA N-ACYLTRANSFERASES (NAT) SUPERFAMILY PROTEIN"/>
    <property type="match status" value="1"/>
</dbReference>
<evidence type="ECO:0000256" key="1">
    <source>
        <dbReference type="SAM" id="MobiDB-lite"/>
    </source>
</evidence>
<name>A0A2P6VNI7_9CHLO</name>
<dbReference type="InterPro" id="IPR000182">
    <property type="entry name" value="GNAT_dom"/>
</dbReference>
<feature type="compositionally biased region" description="Low complexity" evidence="1">
    <location>
        <begin position="43"/>
        <end position="61"/>
    </location>
</feature>
<reference evidence="3 4" key="1">
    <citation type="journal article" date="2018" name="Plant J.">
        <title>Genome sequences of Chlorella sorokiniana UTEX 1602 and Micractinium conductrix SAG 241.80: implications to maltose excretion by a green alga.</title>
        <authorList>
            <person name="Arriola M.B."/>
            <person name="Velmurugan N."/>
            <person name="Zhang Y."/>
            <person name="Plunkett M.H."/>
            <person name="Hondzo H."/>
            <person name="Barney B.M."/>
        </authorList>
    </citation>
    <scope>NUCLEOTIDE SEQUENCE [LARGE SCALE GENOMIC DNA]</scope>
    <source>
        <strain evidence="3 4">SAG 241.80</strain>
    </source>
</reference>
<dbReference type="Gene3D" id="3.40.630.30">
    <property type="match status" value="1"/>
</dbReference>
<evidence type="ECO:0000313" key="4">
    <source>
        <dbReference type="Proteomes" id="UP000239649"/>
    </source>
</evidence>
<keyword evidence="4" id="KW-1185">Reference proteome</keyword>
<organism evidence="3 4">
    <name type="scientific">Micractinium conductrix</name>
    <dbReference type="NCBI Taxonomy" id="554055"/>
    <lineage>
        <taxon>Eukaryota</taxon>
        <taxon>Viridiplantae</taxon>
        <taxon>Chlorophyta</taxon>
        <taxon>core chlorophytes</taxon>
        <taxon>Trebouxiophyceae</taxon>
        <taxon>Chlorellales</taxon>
        <taxon>Chlorellaceae</taxon>
        <taxon>Chlorella clade</taxon>
        <taxon>Micractinium</taxon>
    </lineage>
</organism>
<comment type="caution">
    <text evidence="3">The sequence shown here is derived from an EMBL/GenBank/DDBJ whole genome shotgun (WGS) entry which is preliminary data.</text>
</comment>
<gene>
    <name evidence="3" type="ORF">C2E20_1015</name>
</gene>
<dbReference type="Pfam" id="PF00583">
    <property type="entry name" value="Acetyltransf_1"/>
    <property type="match status" value="1"/>
</dbReference>
<dbReference type="InterPro" id="IPR016181">
    <property type="entry name" value="Acyl_CoA_acyltransferase"/>
</dbReference>
<evidence type="ECO:0000313" key="3">
    <source>
        <dbReference type="EMBL" id="PSC75660.1"/>
    </source>
</evidence>
<sequence>MQLRSGDDEQPEEPLARGTTLPASGTRLQGCRPAPRGIEQQYTERNGGRTTSSTSSCGRAGHPADVGPASVLLTRAFAGSLQGIPIQDARQYCLDSLKQVPRGVLLVARLQPDDPALLPPGQASRVVATTGLSFCRATREDFPTLQPPDEAVYLSNMAVDGKLRRYGFARLMLAAAEGLAAAQGGRQLYLHARLADAPAQQLYLSSGYAVVGRDGFLAKLRGITPRALMVKPLQ</sequence>
<evidence type="ECO:0000259" key="2">
    <source>
        <dbReference type="PROSITE" id="PS51186"/>
    </source>
</evidence>
<protein>
    <submittedName>
        <fullName evidence="3">Acyl-N-acyltransferase</fullName>
    </submittedName>
</protein>
<dbReference type="GO" id="GO:0016747">
    <property type="term" value="F:acyltransferase activity, transferring groups other than amino-acyl groups"/>
    <property type="evidence" value="ECO:0007669"/>
    <property type="project" value="InterPro"/>
</dbReference>
<feature type="region of interest" description="Disordered" evidence="1">
    <location>
        <begin position="1"/>
        <end position="62"/>
    </location>
</feature>
<accession>A0A2P6VNI7</accession>
<dbReference type="STRING" id="554055.A0A2P6VNI7"/>
<dbReference type="AlphaFoldDB" id="A0A2P6VNI7"/>